<evidence type="ECO:0000313" key="1">
    <source>
        <dbReference type="EMBL" id="QDT62226.1"/>
    </source>
</evidence>
<dbReference type="EMBL" id="CP036272">
    <property type="protein sequence ID" value="QDT62226.1"/>
    <property type="molecule type" value="Genomic_DNA"/>
</dbReference>
<sequence length="49" mass="5350">MNKKGPLKMPPQEQNQIPLLFESIAIPPKGQMNATIDGFLSPARSSLSQ</sequence>
<protein>
    <submittedName>
        <fullName evidence="1">Uncharacterized protein</fullName>
    </submittedName>
</protein>
<evidence type="ECO:0000313" key="2">
    <source>
        <dbReference type="Proteomes" id="UP000315003"/>
    </source>
</evidence>
<organism evidence="1 2">
    <name type="scientific">Stieleria bergensis</name>
    <dbReference type="NCBI Taxonomy" id="2528025"/>
    <lineage>
        <taxon>Bacteria</taxon>
        <taxon>Pseudomonadati</taxon>
        <taxon>Planctomycetota</taxon>
        <taxon>Planctomycetia</taxon>
        <taxon>Pirellulales</taxon>
        <taxon>Pirellulaceae</taxon>
        <taxon>Stieleria</taxon>
    </lineage>
</organism>
<gene>
    <name evidence="1" type="ORF">SV7mr_47730</name>
</gene>
<accession>A0A517T1H9</accession>
<dbReference type="Proteomes" id="UP000315003">
    <property type="component" value="Chromosome"/>
</dbReference>
<name>A0A517T1H9_9BACT</name>
<keyword evidence="2" id="KW-1185">Reference proteome</keyword>
<dbReference type="AlphaFoldDB" id="A0A517T1H9"/>
<reference evidence="1 2" key="1">
    <citation type="submission" date="2019-02" db="EMBL/GenBank/DDBJ databases">
        <title>Deep-cultivation of Planctomycetes and their phenomic and genomic characterization uncovers novel biology.</title>
        <authorList>
            <person name="Wiegand S."/>
            <person name="Jogler M."/>
            <person name="Boedeker C."/>
            <person name="Pinto D."/>
            <person name="Vollmers J."/>
            <person name="Rivas-Marin E."/>
            <person name="Kohn T."/>
            <person name="Peeters S.H."/>
            <person name="Heuer A."/>
            <person name="Rast P."/>
            <person name="Oberbeckmann S."/>
            <person name="Bunk B."/>
            <person name="Jeske O."/>
            <person name="Meyerdierks A."/>
            <person name="Storesund J.E."/>
            <person name="Kallscheuer N."/>
            <person name="Luecker S."/>
            <person name="Lage O.M."/>
            <person name="Pohl T."/>
            <person name="Merkel B.J."/>
            <person name="Hornburger P."/>
            <person name="Mueller R.-W."/>
            <person name="Bruemmer F."/>
            <person name="Labrenz M."/>
            <person name="Spormann A.M."/>
            <person name="Op den Camp H."/>
            <person name="Overmann J."/>
            <person name="Amann R."/>
            <person name="Jetten M.S.M."/>
            <person name="Mascher T."/>
            <person name="Medema M.H."/>
            <person name="Devos D.P."/>
            <person name="Kaster A.-K."/>
            <person name="Ovreas L."/>
            <person name="Rohde M."/>
            <person name="Galperin M.Y."/>
            <person name="Jogler C."/>
        </authorList>
    </citation>
    <scope>NUCLEOTIDE SEQUENCE [LARGE SCALE GENOMIC DNA]</scope>
    <source>
        <strain evidence="1 2">SV_7m_r</strain>
    </source>
</reference>
<proteinExistence type="predicted"/>